<dbReference type="PANTHER" id="PTHR43155:SF2">
    <property type="entry name" value="CYCLIC DI-GMP PHOSPHODIESTERASE PA4108"/>
    <property type="match status" value="1"/>
</dbReference>
<sequence>MNIRKVTAADLKLGMLLPWDVYGENGALLVRKGHMIASANQIAYLVERGVFEDGLPPQPAPEPPSVLRKLNAAYLELHTLLQAVSHGVAPPDFRRRLDDIALMVHAAVELNVDIATASVLHNQHQATYAARHSVNTAVIAVLLARARQRSRNDVMTVTLAALTMNTGMLEHHQRWHDSSAVLDPVDHARKLAHPELSVQLLRAAGVNDEAWLNCVLHHHENEDGTGYPFGKVGAQIPLLSKLVALADRYCARVSERTYRPAMAPNGALRDMLLEARTTLDTNLVSLVIRELGIYPIGTYVRMINGEVGVVSRRGLQSTTPHVESVIGPRGAPLDVFLQRDTRNELHAIREVLTNAQVAALDAPPLRMAQVWGRAAADD</sequence>
<dbReference type="STRING" id="551987.SAMN05192549_103325"/>
<proteinExistence type="predicted"/>
<dbReference type="GO" id="GO:0008081">
    <property type="term" value="F:phosphoric diester hydrolase activity"/>
    <property type="evidence" value="ECO:0007669"/>
    <property type="project" value="UniProtKB-ARBA"/>
</dbReference>
<organism evidence="2 3">
    <name type="scientific">Duganella sacchari</name>
    <dbReference type="NCBI Taxonomy" id="551987"/>
    <lineage>
        <taxon>Bacteria</taxon>
        <taxon>Pseudomonadati</taxon>
        <taxon>Pseudomonadota</taxon>
        <taxon>Betaproteobacteria</taxon>
        <taxon>Burkholderiales</taxon>
        <taxon>Oxalobacteraceae</taxon>
        <taxon>Telluria group</taxon>
        <taxon>Duganella</taxon>
    </lineage>
</organism>
<name>A0A1M7MUE8_9BURK</name>
<protein>
    <submittedName>
        <fullName evidence="2">HD-GYP domain, c-di-GMP phosphodiesterase class II (Or its inactivated variant)</fullName>
    </submittedName>
</protein>
<dbReference type="SUPFAM" id="SSF109604">
    <property type="entry name" value="HD-domain/PDEase-like"/>
    <property type="match status" value="1"/>
</dbReference>
<dbReference type="Pfam" id="PF13487">
    <property type="entry name" value="HD_5"/>
    <property type="match status" value="1"/>
</dbReference>
<accession>A0A1M7MUE8</accession>
<evidence type="ECO:0000259" key="1">
    <source>
        <dbReference type="PROSITE" id="PS51832"/>
    </source>
</evidence>
<feature type="domain" description="HD-GYP" evidence="1">
    <location>
        <begin position="107"/>
        <end position="303"/>
    </location>
</feature>
<dbReference type="OrthoDB" id="9774747at2"/>
<keyword evidence="3" id="KW-1185">Reference proteome</keyword>
<gene>
    <name evidence="2" type="ORF">SAMN05192549_103325</name>
</gene>
<dbReference type="EMBL" id="FRCX01000003">
    <property type="protein sequence ID" value="SHM94640.1"/>
    <property type="molecule type" value="Genomic_DNA"/>
</dbReference>
<dbReference type="InterPro" id="IPR037522">
    <property type="entry name" value="HD_GYP_dom"/>
</dbReference>
<dbReference type="CDD" id="cd00077">
    <property type="entry name" value="HDc"/>
    <property type="match status" value="1"/>
</dbReference>
<evidence type="ECO:0000313" key="3">
    <source>
        <dbReference type="Proteomes" id="UP000184339"/>
    </source>
</evidence>
<dbReference type="PROSITE" id="PS51832">
    <property type="entry name" value="HD_GYP"/>
    <property type="match status" value="1"/>
</dbReference>
<reference evidence="3" key="1">
    <citation type="submission" date="2016-11" db="EMBL/GenBank/DDBJ databases">
        <authorList>
            <person name="Varghese N."/>
            <person name="Submissions S."/>
        </authorList>
    </citation>
    <scope>NUCLEOTIDE SEQUENCE [LARGE SCALE GENOMIC DNA]</scope>
    <source>
        <strain evidence="3">Sac-22</strain>
    </source>
</reference>
<dbReference type="Proteomes" id="UP000184339">
    <property type="component" value="Unassembled WGS sequence"/>
</dbReference>
<dbReference type="RefSeq" id="WP_072783306.1">
    <property type="nucleotide sequence ID" value="NZ_FRCX01000003.1"/>
</dbReference>
<dbReference type="Gene3D" id="1.10.3210.10">
    <property type="entry name" value="Hypothetical protein af1432"/>
    <property type="match status" value="1"/>
</dbReference>
<dbReference type="InterPro" id="IPR003607">
    <property type="entry name" value="HD/PDEase_dom"/>
</dbReference>
<dbReference type="AlphaFoldDB" id="A0A1M7MUE8"/>
<dbReference type="PANTHER" id="PTHR43155">
    <property type="entry name" value="CYCLIC DI-GMP PHOSPHODIESTERASE PA4108-RELATED"/>
    <property type="match status" value="1"/>
</dbReference>
<evidence type="ECO:0000313" key="2">
    <source>
        <dbReference type="EMBL" id="SHM94640.1"/>
    </source>
</evidence>